<dbReference type="PANTHER" id="PTHR30344">
    <property type="entry name" value="6-PHOSPHOGLUCONOLACTONASE-RELATED"/>
    <property type="match status" value="1"/>
</dbReference>
<organism evidence="2 3">
    <name type="scientific">Marasmius crinis-equi</name>
    <dbReference type="NCBI Taxonomy" id="585013"/>
    <lineage>
        <taxon>Eukaryota</taxon>
        <taxon>Fungi</taxon>
        <taxon>Dikarya</taxon>
        <taxon>Basidiomycota</taxon>
        <taxon>Agaricomycotina</taxon>
        <taxon>Agaricomycetes</taxon>
        <taxon>Agaricomycetidae</taxon>
        <taxon>Agaricales</taxon>
        <taxon>Marasmiineae</taxon>
        <taxon>Marasmiaceae</taxon>
        <taxon>Marasmius</taxon>
    </lineage>
</organism>
<dbReference type="Gene3D" id="2.130.10.10">
    <property type="entry name" value="YVTN repeat-like/Quinoprotein amine dehydrogenase"/>
    <property type="match status" value="1"/>
</dbReference>
<keyword evidence="3" id="KW-1185">Reference proteome</keyword>
<dbReference type="InterPro" id="IPR015943">
    <property type="entry name" value="WD40/YVTN_repeat-like_dom_sf"/>
</dbReference>
<comment type="similarity">
    <text evidence="1">Belongs to the cycloisomerase 2 family.</text>
</comment>
<dbReference type="EMBL" id="JBAHYK010000269">
    <property type="protein sequence ID" value="KAL0575843.1"/>
    <property type="molecule type" value="Genomic_DNA"/>
</dbReference>
<dbReference type="InterPro" id="IPR050282">
    <property type="entry name" value="Cycloisomerase_2"/>
</dbReference>
<dbReference type="Pfam" id="PF10282">
    <property type="entry name" value="Lactonase"/>
    <property type="match status" value="1"/>
</dbReference>
<dbReference type="SUPFAM" id="SSF75011">
    <property type="entry name" value="3-carboxy-cis,cis-mucoante lactonizing enzyme"/>
    <property type="match status" value="1"/>
</dbReference>
<evidence type="ECO:0000313" key="3">
    <source>
        <dbReference type="Proteomes" id="UP001465976"/>
    </source>
</evidence>
<dbReference type="InterPro" id="IPR019405">
    <property type="entry name" value="Lactonase_7-beta_prop"/>
</dbReference>
<dbReference type="Proteomes" id="UP001465976">
    <property type="component" value="Unassembled WGS sequence"/>
</dbReference>
<protein>
    <recommendedName>
        <fullName evidence="4">Isomerase YbhE</fullName>
    </recommendedName>
</protein>
<dbReference type="PANTHER" id="PTHR30344:SF7">
    <property type="entry name" value="DUF2415 DOMAIN-CONTAINING PROTEIN"/>
    <property type="match status" value="1"/>
</dbReference>
<comment type="caution">
    <text evidence="2">The sequence shown here is derived from an EMBL/GenBank/DDBJ whole genome shotgun (WGS) entry which is preliminary data.</text>
</comment>
<evidence type="ECO:0008006" key="4">
    <source>
        <dbReference type="Google" id="ProtNLM"/>
    </source>
</evidence>
<name>A0ABR3FKK2_9AGAR</name>
<reference evidence="2 3" key="1">
    <citation type="submission" date="2024-02" db="EMBL/GenBank/DDBJ databases">
        <title>A draft genome for the cacao thread blight pathogen Marasmius crinis-equi.</title>
        <authorList>
            <person name="Cohen S.P."/>
            <person name="Baruah I.K."/>
            <person name="Amoako-Attah I."/>
            <person name="Bukari Y."/>
            <person name="Meinhardt L.W."/>
            <person name="Bailey B.A."/>
        </authorList>
    </citation>
    <scope>NUCLEOTIDE SEQUENCE [LARGE SCALE GENOMIC DNA]</scope>
    <source>
        <strain evidence="2 3">GH-76</strain>
    </source>
</reference>
<proteinExistence type="inferred from homology"/>
<sequence>MSNLHRILVASYTNDVYTLEFDSSEATVTLKSSLEVGTHPSWLAPHPKDPSLVFTGLEQSDGKIVALKYDENGVGKVVAHASSGGEDPCHLLVKDDELLIANYTSGDFSALPISHEAPYFHSGTPKTIHLTGSGPNTERQKTAHAHGVFWSEGTKELLVPNLGADRVSRLTRGSDGWKVAGDIKFHPGGGPRHVAIYDGMLYTILELTSHVYKHQLLPLPKEPVFLTAVSTLSHPPSGGATAVGMLAAEIVIPETSSAYPTPYVYASNRNDPSPEGDTIVIFEASTSATLALITEVRTGLKHLRGMVFGGPDDRWLIAGGANGGGVRVYERIDGGKGLKLVAQNEKVKAPTGFLWL</sequence>
<evidence type="ECO:0000313" key="2">
    <source>
        <dbReference type="EMBL" id="KAL0575843.1"/>
    </source>
</evidence>
<evidence type="ECO:0000256" key="1">
    <source>
        <dbReference type="ARBA" id="ARBA00005564"/>
    </source>
</evidence>
<accession>A0ABR3FKK2</accession>
<gene>
    <name evidence="2" type="ORF">V5O48_006133</name>
</gene>